<accession>A0A3D9DXH5</accession>
<evidence type="ECO:0000313" key="5">
    <source>
        <dbReference type="Proteomes" id="UP000256334"/>
    </source>
</evidence>
<dbReference type="RefSeq" id="WP_170140449.1">
    <property type="nucleotide sequence ID" value="NZ_QRDJ01000006.1"/>
</dbReference>
<proteinExistence type="predicted"/>
<keyword evidence="5" id="KW-1185">Reference proteome</keyword>
<feature type="domain" description="BD-FAE-like" evidence="3">
    <location>
        <begin position="76"/>
        <end position="272"/>
    </location>
</feature>
<dbReference type="PANTHER" id="PTHR48081:SF6">
    <property type="entry name" value="PEPTIDASE S9 PROLYL OLIGOPEPTIDASE CATALYTIC DOMAIN-CONTAINING PROTEIN"/>
    <property type="match status" value="1"/>
</dbReference>
<evidence type="ECO:0000313" key="4">
    <source>
        <dbReference type="EMBL" id="REC95477.1"/>
    </source>
</evidence>
<dbReference type="Proteomes" id="UP000256334">
    <property type="component" value="Unassembled WGS sequence"/>
</dbReference>
<keyword evidence="1" id="KW-0378">Hydrolase</keyword>
<evidence type="ECO:0000256" key="2">
    <source>
        <dbReference type="SAM" id="SignalP"/>
    </source>
</evidence>
<evidence type="ECO:0000259" key="3">
    <source>
        <dbReference type="Pfam" id="PF20434"/>
    </source>
</evidence>
<evidence type="ECO:0000256" key="1">
    <source>
        <dbReference type="ARBA" id="ARBA00022801"/>
    </source>
</evidence>
<dbReference type="InterPro" id="IPR049492">
    <property type="entry name" value="BD-FAE-like_dom"/>
</dbReference>
<organism evidence="4 5">
    <name type="scientific">Kushneria indalinina DSM 14324</name>
    <dbReference type="NCBI Taxonomy" id="1122140"/>
    <lineage>
        <taxon>Bacteria</taxon>
        <taxon>Pseudomonadati</taxon>
        <taxon>Pseudomonadota</taxon>
        <taxon>Gammaproteobacteria</taxon>
        <taxon>Oceanospirillales</taxon>
        <taxon>Halomonadaceae</taxon>
        <taxon>Kushneria</taxon>
    </lineage>
</organism>
<dbReference type="InterPro" id="IPR050300">
    <property type="entry name" value="GDXG_lipolytic_enzyme"/>
</dbReference>
<name>A0A3D9DXH5_9GAMM</name>
<keyword evidence="2" id="KW-0732">Signal</keyword>
<dbReference type="Gene3D" id="3.40.50.1820">
    <property type="entry name" value="alpha/beta hydrolase"/>
    <property type="match status" value="1"/>
</dbReference>
<sequence>MLFTLSLRSGMFSCLGMLLAGLASSAAAGGDDVPDTRQLPPQAYNGYLEQHTVPLWAGDVPDAQGEGFRDRPTLTIYPPGQQPNGTAVIIAPGGAYQVLSDNTEGRQIANWFNTRGVVAFVLKYRLGPDYPMPVPLEDAQRAMRWVRAHAEEFSIDPDRVGMAGFSAGGHLAALTGTRFDQGDTDADDPVERQRSQPDFLVLGYPALVMFSDPDSRIDYCTLMGLDECDQNWRERYRPERQVTGQTPPTFIYQTTNDELVPPQGSIDLYTALVNAHVPAEMHLFGNGPHGSGLGMGNVALDGWTTLLDHWLRGRGLYERAQPSEH</sequence>
<reference evidence="4 5" key="1">
    <citation type="submission" date="2018-07" db="EMBL/GenBank/DDBJ databases">
        <title>Genomic Encyclopedia of Type Strains, Phase IV (KMG-IV): sequencing the most valuable type-strain genomes for metagenomic binning, comparative biology and taxonomic classification.</title>
        <authorList>
            <person name="Goeker M."/>
        </authorList>
    </citation>
    <scope>NUCLEOTIDE SEQUENCE [LARGE SCALE GENOMIC DNA]</scope>
    <source>
        <strain evidence="4 5">DSM 14324</strain>
    </source>
</reference>
<dbReference type="AlphaFoldDB" id="A0A3D9DXH5"/>
<dbReference type="GO" id="GO:0016787">
    <property type="term" value="F:hydrolase activity"/>
    <property type="evidence" value="ECO:0007669"/>
    <property type="project" value="UniProtKB-KW"/>
</dbReference>
<gene>
    <name evidence="4" type="ORF">C8D72_0126</name>
</gene>
<feature type="signal peptide" evidence="2">
    <location>
        <begin position="1"/>
        <end position="28"/>
    </location>
</feature>
<dbReference type="Pfam" id="PF20434">
    <property type="entry name" value="BD-FAE"/>
    <property type="match status" value="1"/>
</dbReference>
<protein>
    <submittedName>
        <fullName evidence="4">Acetyl esterase/lipase</fullName>
    </submittedName>
</protein>
<feature type="chain" id="PRO_5017829758" evidence="2">
    <location>
        <begin position="29"/>
        <end position="325"/>
    </location>
</feature>
<dbReference type="InterPro" id="IPR029058">
    <property type="entry name" value="AB_hydrolase_fold"/>
</dbReference>
<comment type="caution">
    <text evidence="4">The sequence shown here is derived from an EMBL/GenBank/DDBJ whole genome shotgun (WGS) entry which is preliminary data.</text>
</comment>
<dbReference type="SUPFAM" id="SSF53474">
    <property type="entry name" value="alpha/beta-Hydrolases"/>
    <property type="match status" value="1"/>
</dbReference>
<dbReference type="PANTHER" id="PTHR48081">
    <property type="entry name" value="AB HYDROLASE SUPERFAMILY PROTEIN C4A8.06C"/>
    <property type="match status" value="1"/>
</dbReference>
<dbReference type="EMBL" id="QRDJ01000006">
    <property type="protein sequence ID" value="REC95477.1"/>
    <property type="molecule type" value="Genomic_DNA"/>
</dbReference>